<organism evidence="1 2">
    <name type="scientific">Vreelandella subglaciescola</name>
    <dbReference type="NCBI Taxonomy" id="29571"/>
    <lineage>
        <taxon>Bacteria</taxon>
        <taxon>Pseudomonadati</taxon>
        <taxon>Pseudomonadota</taxon>
        <taxon>Gammaproteobacteria</taxon>
        <taxon>Oceanospirillales</taxon>
        <taxon>Halomonadaceae</taxon>
        <taxon>Vreelandella</taxon>
    </lineage>
</organism>
<dbReference type="InterPro" id="IPR052022">
    <property type="entry name" value="26kDa_periplasmic_antigen"/>
</dbReference>
<dbReference type="Gene3D" id="3.30.110.170">
    <property type="entry name" value="Protein of unknown function (DUF541), domain 1"/>
    <property type="match status" value="1"/>
</dbReference>
<evidence type="ECO:0008006" key="3">
    <source>
        <dbReference type="Google" id="ProtNLM"/>
    </source>
</evidence>
<dbReference type="EMBL" id="LT670847">
    <property type="protein sequence ID" value="SHM18939.1"/>
    <property type="molecule type" value="Genomic_DNA"/>
</dbReference>
<dbReference type="InParanoid" id="A0A1M7GSX6"/>
<dbReference type="GO" id="GO:0006974">
    <property type="term" value="P:DNA damage response"/>
    <property type="evidence" value="ECO:0007669"/>
    <property type="project" value="TreeGrafter"/>
</dbReference>
<accession>A0A1M7GSX6</accession>
<dbReference type="RefSeq" id="WP_079554981.1">
    <property type="nucleotide sequence ID" value="NZ_LT670847.1"/>
</dbReference>
<dbReference type="AlphaFoldDB" id="A0A1M7GSX6"/>
<protein>
    <recommendedName>
        <fullName evidence="3">SIMPL domain-containing protein</fullName>
    </recommendedName>
</protein>
<dbReference type="PANTHER" id="PTHR34387">
    <property type="entry name" value="SLR1258 PROTEIN"/>
    <property type="match status" value="1"/>
</dbReference>
<name>A0A1M7GSX6_9GAMM</name>
<dbReference type="Gene3D" id="3.30.70.2970">
    <property type="entry name" value="Protein of unknown function (DUF541), domain 2"/>
    <property type="match status" value="1"/>
</dbReference>
<keyword evidence="2" id="KW-1185">Reference proteome</keyword>
<reference evidence="1 2" key="1">
    <citation type="submission" date="2016-11" db="EMBL/GenBank/DDBJ databases">
        <authorList>
            <person name="Jaros S."/>
            <person name="Januszkiewicz K."/>
            <person name="Wedrychowicz H."/>
        </authorList>
    </citation>
    <scope>NUCLEOTIDE SEQUENCE [LARGE SCALE GENOMIC DNA]</scope>
    <source>
        <strain evidence="1 2">ACAM 12</strain>
    </source>
</reference>
<dbReference type="Pfam" id="PF04402">
    <property type="entry name" value="SIMPL"/>
    <property type="match status" value="1"/>
</dbReference>
<proteinExistence type="predicted"/>
<evidence type="ECO:0000313" key="2">
    <source>
        <dbReference type="Proteomes" id="UP000190911"/>
    </source>
</evidence>
<dbReference type="InterPro" id="IPR016907">
    <property type="entry name" value="UCP029033"/>
</dbReference>
<dbReference type="PIRSF" id="PIRSF029033">
    <property type="entry name" value="UCP029033"/>
    <property type="match status" value="1"/>
</dbReference>
<dbReference type="InterPro" id="IPR007497">
    <property type="entry name" value="SIMPL/DUF541"/>
</dbReference>
<sequence length="236" mass="25682">MKVIPALILGVAAMIAALFVGNGLTDLGTGDRYVTVKGLAEREVTADTALWPLRFVASGETLNEAQSNARDSHDAVLEFLKRQDIKPEAVELQKLSVKDTGADPYQRGDVEQKFIINQTLTVRSHNVERVRKAAQAVSELVDAGVVLSSDYGASGPSYLFSRLNEIKPAMIARATAAARESAEQFARDANAEVGELRRANQGVFQIRARDQAAGMSQTQQAEKTVRVVTTIDYYLD</sequence>
<dbReference type="STRING" id="29571.SAMN05878437_1687"/>
<dbReference type="OrthoDB" id="9806540at2"/>
<gene>
    <name evidence="1" type="ORF">SAMN05878437_1687</name>
</gene>
<evidence type="ECO:0000313" key="1">
    <source>
        <dbReference type="EMBL" id="SHM18939.1"/>
    </source>
</evidence>
<dbReference type="PANTHER" id="PTHR34387:SF2">
    <property type="entry name" value="SLR1258 PROTEIN"/>
    <property type="match status" value="1"/>
</dbReference>
<dbReference type="Proteomes" id="UP000190911">
    <property type="component" value="Chromosome I"/>
</dbReference>